<evidence type="ECO:0000313" key="5">
    <source>
        <dbReference type="Proteomes" id="UP000001307"/>
    </source>
</evidence>
<evidence type="ECO:0000259" key="3">
    <source>
        <dbReference type="SMART" id="SM00218"/>
    </source>
</evidence>
<dbReference type="PANTHER" id="PTHR24123">
    <property type="entry name" value="ANKYRIN REPEAT-CONTAINING"/>
    <property type="match status" value="1"/>
</dbReference>
<dbReference type="InterPro" id="IPR051165">
    <property type="entry name" value="Multifunctional_ANK_Repeat"/>
</dbReference>
<dbReference type="InterPro" id="IPR000906">
    <property type="entry name" value="ZU5_dom"/>
</dbReference>
<evidence type="ECO:0000256" key="1">
    <source>
        <dbReference type="ARBA" id="ARBA00022737"/>
    </source>
</evidence>
<feature type="domain" description="ZU5" evidence="3">
    <location>
        <begin position="3"/>
        <end position="101"/>
    </location>
</feature>
<evidence type="ECO:0000313" key="4">
    <source>
        <dbReference type="EMBL" id="CBY21686.1"/>
    </source>
</evidence>
<gene>
    <name evidence="4" type="ORF">GSOID_T00009460001</name>
</gene>
<keyword evidence="1" id="KW-0677">Repeat</keyword>
<proteinExistence type="predicted"/>
<accession>E4WV04</accession>
<dbReference type="Proteomes" id="UP000001307">
    <property type="component" value="Unassembled WGS sequence"/>
</dbReference>
<dbReference type="Gene3D" id="2.60.220.30">
    <property type="match status" value="2"/>
</dbReference>
<sequence length="414" mass="46703">MEEEFLACFLVDARGGTLKSKRIPGFRLIVPPNAVEKPTRIFARSSSAKNQPKLFDCEAAATPVIELSPVHFKANVVLDIPVLGEHRSNTEMVVLKSSMESKWYSLQDHLDDSESEDPAFEECCKRLRLKKLPQFIFVHTRPQVVSLNVTPAGGTLAAIDERLRVTFPEGALTKPTTVIPLISLIYSIHRTACPAGVLTSPILTLEPRRRRFHRTVIYNIPRPCEIKDLGDYHTRVLCSITEGDEPVMWKDVTNSVDIIWHKDIAMFSGNVSGRFWLIFRKKNSKTEAISDIIPVANLIYSQVTRTRYRAGVSAKITTSNEVEVKFISKSPSSVDLYLGETFSCQLLNDKNHVIKNIYSAIPFKPFQELSFSLKQFASSYQLPDAKIKLDSTENYFPKSSSAFTLSIKDQFIQL</sequence>
<reference evidence="4" key="1">
    <citation type="journal article" date="2010" name="Science">
        <title>Plasticity of animal genome architecture unmasked by rapid evolution of a pelagic tunicate.</title>
        <authorList>
            <person name="Denoeud F."/>
            <person name="Henriet S."/>
            <person name="Mungpakdee S."/>
            <person name="Aury J.M."/>
            <person name="Da Silva C."/>
            <person name="Brinkmann H."/>
            <person name="Mikhaleva J."/>
            <person name="Olsen L.C."/>
            <person name="Jubin C."/>
            <person name="Canestro C."/>
            <person name="Bouquet J.M."/>
            <person name="Danks G."/>
            <person name="Poulain J."/>
            <person name="Campsteijn C."/>
            <person name="Adamski M."/>
            <person name="Cross I."/>
            <person name="Yadetie F."/>
            <person name="Muffato M."/>
            <person name="Louis A."/>
            <person name="Butcher S."/>
            <person name="Tsagkogeorga G."/>
            <person name="Konrad A."/>
            <person name="Singh S."/>
            <person name="Jensen M.F."/>
            <person name="Cong E.H."/>
            <person name="Eikeseth-Otteraa H."/>
            <person name="Noel B."/>
            <person name="Anthouard V."/>
            <person name="Porcel B.M."/>
            <person name="Kachouri-Lafond R."/>
            <person name="Nishino A."/>
            <person name="Ugolini M."/>
            <person name="Chourrout P."/>
            <person name="Nishida H."/>
            <person name="Aasland R."/>
            <person name="Huzurbazar S."/>
            <person name="Westhof E."/>
            <person name="Delsuc F."/>
            <person name="Lehrach H."/>
            <person name="Reinhardt R."/>
            <person name="Weissenbach J."/>
            <person name="Roy S.W."/>
            <person name="Artiguenave F."/>
            <person name="Postlethwait J.H."/>
            <person name="Manak J.R."/>
            <person name="Thompson E.M."/>
            <person name="Jaillon O."/>
            <person name="Du Pasquier L."/>
            <person name="Boudinot P."/>
            <person name="Liberles D.A."/>
            <person name="Volff J.N."/>
            <person name="Philippe H."/>
            <person name="Lenhard B."/>
            <person name="Roest Crollius H."/>
            <person name="Wincker P."/>
            <person name="Chourrout D."/>
        </authorList>
    </citation>
    <scope>NUCLEOTIDE SEQUENCE [LARGE SCALE GENOMIC DNA]</scope>
</reference>
<organism evidence="4">
    <name type="scientific">Oikopleura dioica</name>
    <name type="common">Tunicate</name>
    <dbReference type="NCBI Taxonomy" id="34765"/>
    <lineage>
        <taxon>Eukaryota</taxon>
        <taxon>Metazoa</taxon>
        <taxon>Chordata</taxon>
        <taxon>Tunicata</taxon>
        <taxon>Appendicularia</taxon>
        <taxon>Copelata</taxon>
        <taxon>Oikopleuridae</taxon>
        <taxon>Oikopleura</taxon>
    </lineage>
</organism>
<dbReference type="EMBL" id="FN653017">
    <property type="protein sequence ID" value="CBY21686.1"/>
    <property type="molecule type" value="Genomic_DNA"/>
</dbReference>
<evidence type="ECO:0000256" key="2">
    <source>
        <dbReference type="ARBA" id="ARBA00023043"/>
    </source>
</evidence>
<dbReference type="PANTHER" id="PTHR24123:SF141">
    <property type="entry name" value="ANKYRIN 2, ISOFORM U"/>
    <property type="match status" value="1"/>
</dbReference>
<dbReference type="Pfam" id="PF00791">
    <property type="entry name" value="ZU5"/>
    <property type="match status" value="1"/>
</dbReference>
<dbReference type="InParanoid" id="E4WV04"/>
<keyword evidence="5" id="KW-1185">Reference proteome</keyword>
<protein>
    <recommendedName>
        <fullName evidence="3">ZU5 domain-containing protein</fullName>
    </recommendedName>
</protein>
<name>E4WV04_OIKDI</name>
<dbReference type="OrthoDB" id="20872at2759"/>
<keyword evidence="2" id="KW-0040">ANK repeat</keyword>
<dbReference type="SMART" id="SM00218">
    <property type="entry name" value="ZU5"/>
    <property type="match status" value="1"/>
</dbReference>
<dbReference type="AlphaFoldDB" id="E4WV04"/>